<evidence type="ECO:0000313" key="3">
    <source>
        <dbReference type="EMBL" id="PWS35456.1"/>
    </source>
</evidence>
<comment type="caution">
    <text evidence="3">The sequence shown here is derived from an EMBL/GenBank/DDBJ whole genome shotgun (WGS) entry which is preliminary data.</text>
</comment>
<dbReference type="RefSeq" id="WP_109871823.1">
    <property type="nucleotide sequence ID" value="NZ_QGNA01000004.1"/>
</dbReference>
<dbReference type="InterPro" id="IPR042100">
    <property type="entry name" value="Bug_dom1"/>
</dbReference>
<dbReference type="Pfam" id="PF03401">
    <property type="entry name" value="TctC"/>
    <property type="match status" value="1"/>
</dbReference>
<proteinExistence type="inferred from homology"/>
<dbReference type="AlphaFoldDB" id="A0A317FD55"/>
<sequence>MTLTRRGVLGAATLAALPGTLAAQPAWPDRPVRVIVAFPGGSTPDMAARAVTPHLQQVFGQPFVVDNRAGGGGNIGTEAIARASDGHTFGVTIGGPGSTAKVLNPALSFDPATDLSTISLLARLPFVLAVHPSVPANTVAELLAYARANPGKLNYGSTGPGTLSHLATEDMAARENFRAEHVSYRGVAPAVLDLVAGRLQLFFAPYAGVAGQVRDGQLRALAVTGPGRMPQLPDVPTLREAGVQMEPVVAWIGLFGPAGTPADRASRIAQECRVALNQPEQRRVLEAAGFEPVGSTPAEFAALQKAEIERWGGLIRRLGIRPES</sequence>
<feature type="chain" id="PRO_5016426385" evidence="2">
    <location>
        <begin position="23"/>
        <end position="324"/>
    </location>
</feature>
<evidence type="ECO:0000313" key="4">
    <source>
        <dbReference type="Proteomes" id="UP000245765"/>
    </source>
</evidence>
<name>A0A317FD55_9PROT</name>
<evidence type="ECO:0000256" key="2">
    <source>
        <dbReference type="SAM" id="SignalP"/>
    </source>
</evidence>
<feature type="signal peptide" evidence="2">
    <location>
        <begin position="1"/>
        <end position="22"/>
    </location>
</feature>
<dbReference type="SUPFAM" id="SSF53850">
    <property type="entry name" value="Periplasmic binding protein-like II"/>
    <property type="match status" value="1"/>
</dbReference>
<dbReference type="OrthoDB" id="9780943at2"/>
<dbReference type="CDD" id="cd07012">
    <property type="entry name" value="PBP2_Bug_TTT"/>
    <property type="match status" value="1"/>
</dbReference>
<dbReference type="PIRSF" id="PIRSF017082">
    <property type="entry name" value="YflP"/>
    <property type="match status" value="1"/>
</dbReference>
<keyword evidence="2" id="KW-0732">Signal</keyword>
<comment type="similarity">
    <text evidence="1">Belongs to the UPF0065 (bug) family.</text>
</comment>
<dbReference type="Gene3D" id="3.40.190.150">
    <property type="entry name" value="Bordetella uptake gene, domain 1"/>
    <property type="match status" value="1"/>
</dbReference>
<reference evidence="4" key="1">
    <citation type="submission" date="2018-05" db="EMBL/GenBank/DDBJ databases">
        <authorList>
            <person name="Du Z."/>
            <person name="Wang X."/>
        </authorList>
    </citation>
    <scope>NUCLEOTIDE SEQUENCE [LARGE SCALE GENOMIC DNA]</scope>
    <source>
        <strain evidence="4">CQN31</strain>
    </source>
</reference>
<dbReference type="Proteomes" id="UP000245765">
    <property type="component" value="Unassembled WGS sequence"/>
</dbReference>
<dbReference type="Gene3D" id="3.40.190.10">
    <property type="entry name" value="Periplasmic binding protein-like II"/>
    <property type="match status" value="1"/>
</dbReference>
<dbReference type="PANTHER" id="PTHR42928:SF5">
    <property type="entry name" value="BLR1237 PROTEIN"/>
    <property type="match status" value="1"/>
</dbReference>
<dbReference type="PANTHER" id="PTHR42928">
    <property type="entry name" value="TRICARBOXYLATE-BINDING PROTEIN"/>
    <property type="match status" value="1"/>
</dbReference>
<dbReference type="PROSITE" id="PS51318">
    <property type="entry name" value="TAT"/>
    <property type="match status" value="1"/>
</dbReference>
<keyword evidence="4" id="KW-1185">Reference proteome</keyword>
<protein>
    <submittedName>
        <fullName evidence="3">Tripartite tricarboxylate transporter substrate binding protein</fullName>
    </submittedName>
</protein>
<evidence type="ECO:0000256" key="1">
    <source>
        <dbReference type="ARBA" id="ARBA00006987"/>
    </source>
</evidence>
<organism evidence="3 4">
    <name type="scientific">Falsiroseomonas bella</name>
    <dbReference type="NCBI Taxonomy" id="2184016"/>
    <lineage>
        <taxon>Bacteria</taxon>
        <taxon>Pseudomonadati</taxon>
        <taxon>Pseudomonadota</taxon>
        <taxon>Alphaproteobacteria</taxon>
        <taxon>Acetobacterales</taxon>
        <taxon>Roseomonadaceae</taxon>
        <taxon>Falsiroseomonas</taxon>
    </lineage>
</organism>
<dbReference type="EMBL" id="QGNA01000004">
    <property type="protein sequence ID" value="PWS35456.1"/>
    <property type="molecule type" value="Genomic_DNA"/>
</dbReference>
<dbReference type="InterPro" id="IPR005064">
    <property type="entry name" value="BUG"/>
</dbReference>
<dbReference type="InterPro" id="IPR006311">
    <property type="entry name" value="TAT_signal"/>
</dbReference>
<gene>
    <name evidence="3" type="ORF">DFH01_17745</name>
</gene>
<accession>A0A317FD55</accession>